<dbReference type="AlphaFoldDB" id="A0A0B8TBQ1"/>
<name>A0A0B8TBQ1_9SPHI</name>
<protein>
    <submittedName>
        <fullName evidence="1">Uncharacterized protein</fullName>
    </submittedName>
</protein>
<evidence type="ECO:0000313" key="1">
    <source>
        <dbReference type="EMBL" id="KGE15645.1"/>
    </source>
</evidence>
<dbReference type="EMBL" id="JJMU01000009">
    <property type="protein sequence ID" value="KGE15645.1"/>
    <property type="molecule type" value="Genomic_DNA"/>
</dbReference>
<sequence length="32" mass="3659">MSMKKQKFVHLSGIFEKLLFAEAVLTSYLNGK</sequence>
<dbReference type="STRING" id="1229276.DI53_0567"/>
<reference evidence="2" key="1">
    <citation type="submission" date="2014-04" db="EMBL/GenBank/DDBJ databases">
        <title>Whole-Genome optical mapping and complete genome sequence of Sphingobacterium deserti sp. nov., a new spaces isolated from desert in the west of China.</title>
        <authorList>
            <person name="Teng C."/>
            <person name="Zhou Z."/>
            <person name="Li X."/>
            <person name="Chen M."/>
            <person name="Lin M."/>
            <person name="Wang L."/>
            <person name="Su S."/>
            <person name="Zhang C."/>
            <person name="Zhang W."/>
        </authorList>
    </citation>
    <scope>NUCLEOTIDE SEQUENCE [LARGE SCALE GENOMIC DNA]</scope>
    <source>
        <strain evidence="2">ACCC05744</strain>
    </source>
</reference>
<keyword evidence="2" id="KW-1185">Reference proteome</keyword>
<proteinExistence type="predicted"/>
<gene>
    <name evidence="1" type="ORF">DI53_0567</name>
</gene>
<organism evidence="1 2">
    <name type="scientific">Sphingobacterium deserti</name>
    <dbReference type="NCBI Taxonomy" id="1229276"/>
    <lineage>
        <taxon>Bacteria</taxon>
        <taxon>Pseudomonadati</taxon>
        <taxon>Bacteroidota</taxon>
        <taxon>Sphingobacteriia</taxon>
        <taxon>Sphingobacteriales</taxon>
        <taxon>Sphingobacteriaceae</taxon>
        <taxon>Sphingobacterium</taxon>
    </lineage>
</organism>
<dbReference type="Proteomes" id="UP000031802">
    <property type="component" value="Unassembled WGS sequence"/>
</dbReference>
<evidence type="ECO:0000313" key="2">
    <source>
        <dbReference type="Proteomes" id="UP000031802"/>
    </source>
</evidence>
<accession>A0A0B8TBQ1</accession>
<comment type="caution">
    <text evidence="1">The sequence shown here is derived from an EMBL/GenBank/DDBJ whole genome shotgun (WGS) entry which is preliminary data.</text>
</comment>
<reference evidence="1 2" key="2">
    <citation type="journal article" date="2015" name="PLoS ONE">
        <title>Whole-Genome Optical Mapping and Finished Genome Sequence of Sphingobacterium deserti sp. nov., a New Species Isolated from the Western Desert of China.</title>
        <authorList>
            <person name="Teng C."/>
            <person name="Zhou Z."/>
            <person name="Molnar I."/>
            <person name="Li X."/>
            <person name="Tang R."/>
            <person name="Chen M."/>
            <person name="Wang L."/>
            <person name="Su S."/>
            <person name="Zhang W."/>
            <person name="Lin M."/>
        </authorList>
    </citation>
    <scope>NUCLEOTIDE SEQUENCE [LARGE SCALE GENOMIC DNA]</scope>
    <source>
        <strain evidence="2">ACCC05744</strain>
    </source>
</reference>